<evidence type="ECO:0000313" key="2">
    <source>
        <dbReference type="EMBL" id="MBL1107988.1"/>
    </source>
</evidence>
<gene>
    <name evidence="2" type="ORF">JK361_25935</name>
</gene>
<accession>A0ABS1P6J2</accession>
<proteinExistence type="predicted"/>
<feature type="region of interest" description="Disordered" evidence="1">
    <location>
        <begin position="34"/>
        <end position="106"/>
    </location>
</feature>
<evidence type="ECO:0000313" key="3">
    <source>
        <dbReference type="Proteomes" id="UP000621386"/>
    </source>
</evidence>
<organism evidence="2 3">
    <name type="scientific">Streptomyces musisoli</name>
    <dbReference type="NCBI Taxonomy" id="2802280"/>
    <lineage>
        <taxon>Bacteria</taxon>
        <taxon>Bacillati</taxon>
        <taxon>Actinomycetota</taxon>
        <taxon>Actinomycetes</taxon>
        <taxon>Kitasatosporales</taxon>
        <taxon>Streptomycetaceae</taxon>
        <taxon>Streptomyces</taxon>
    </lineage>
</organism>
<dbReference type="RefSeq" id="WP_201822239.1">
    <property type="nucleotide sequence ID" value="NZ_JAERRH010000010.1"/>
</dbReference>
<name>A0ABS1P6J2_9ACTN</name>
<keyword evidence="3" id="KW-1185">Reference proteome</keyword>
<dbReference type="EMBL" id="JAERRH010000010">
    <property type="protein sequence ID" value="MBL1107988.1"/>
    <property type="molecule type" value="Genomic_DNA"/>
</dbReference>
<reference evidence="2 3" key="1">
    <citation type="submission" date="2021-01" db="EMBL/GenBank/DDBJ databases">
        <title>WGS of actinomycetes isolated from Thailand.</title>
        <authorList>
            <person name="Thawai C."/>
        </authorList>
    </citation>
    <scope>NUCLEOTIDE SEQUENCE [LARGE SCALE GENOMIC DNA]</scope>
    <source>
        <strain evidence="2 3">CH5-8</strain>
    </source>
</reference>
<evidence type="ECO:0000256" key="1">
    <source>
        <dbReference type="SAM" id="MobiDB-lite"/>
    </source>
</evidence>
<dbReference type="Proteomes" id="UP000621386">
    <property type="component" value="Unassembled WGS sequence"/>
</dbReference>
<protein>
    <submittedName>
        <fullName evidence="2">Uncharacterized protein</fullName>
    </submittedName>
</protein>
<comment type="caution">
    <text evidence="2">The sequence shown here is derived from an EMBL/GenBank/DDBJ whole genome shotgun (WGS) entry which is preliminary data.</text>
</comment>
<sequence>MTTYFNKRTGDRVEIDGRSARLDSLDNWDVVEGDETPQVVNDGVLSRPTLTAPGVHDPSADVPKTNAELREERPAPAETPGGQELTTVGTEGETDSAVKAPAKNATKAEWQDYARTVEDDPERQSDIEGLTKEQLMERYGLVERYGGGS</sequence>